<dbReference type="SUPFAM" id="SSF56059">
    <property type="entry name" value="Glutathione synthetase ATP-binding domain-like"/>
    <property type="match status" value="1"/>
</dbReference>
<dbReference type="PANTHER" id="PTHR43615:SF1">
    <property type="entry name" value="PPDK_N DOMAIN-CONTAINING PROTEIN"/>
    <property type="match status" value="1"/>
</dbReference>
<dbReference type="AlphaFoldDB" id="A0A381X038"/>
<evidence type="ECO:0000259" key="1">
    <source>
        <dbReference type="Pfam" id="PF00391"/>
    </source>
</evidence>
<dbReference type="GO" id="GO:0016301">
    <property type="term" value="F:kinase activity"/>
    <property type="evidence" value="ECO:0007669"/>
    <property type="project" value="InterPro"/>
</dbReference>
<dbReference type="InterPro" id="IPR013815">
    <property type="entry name" value="ATP_grasp_subdomain_1"/>
</dbReference>
<dbReference type="InterPro" id="IPR036637">
    <property type="entry name" value="Phosphohistidine_dom_sf"/>
</dbReference>
<dbReference type="Gene3D" id="3.50.30.10">
    <property type="entry name" value="Phosphohistidine domain"/>
    <property type="match status" value="1"/>
</dbReference>
<protein>
    <recommendedName>
        <fullName evidence="4">Phosphoenolpyruvate synthase</fullName>
    </recommendedName>
</protein>
<feature type="domain" description="PEP-utilising enzyme mobile" evidence="1">
    <location>
        <begin position="814"/>
        <end position="885"/>
    </location>
</feature>
<dbReference type="Gene3D" id="3.30.1490.20">
    <property type="entry name" value="ATP-grasp fold, A domain"/>
    <property type="match status" value="1"/>
</dbReference>
<organism evidence="3">
    <name type="scientific">marine metagenome</name>
    <dbReference type="NCBI Taxonomy" id="408172"/>
    <lineage>
        <taxon>unclassified sequences</taxon>
        <taxon>metagenomes</taxon>
        <taxon>ecological metagenomes</taxon>
    </lineage>
</organism>
<proteinExistence type="predicted"/>
<feature type="domain" description="Pyruvate phosphate dikinase AMP/ATP-binding" evidence="2">
    <location>
        <begin position="30"/>
        <end position="318"/>
    </location>
</feature>
<dbReference type="Pfam" id="PF00391">
    <property type="entry name" value="PEP-utilizers"/>
    <property type="match status" value="1"/>
</dbReference>
<dbReference type="PANTHER" id="PTHR43615">
    <property type="entry name" value="PHOSPHOENOLPYRUVATE SYNTHASE-RELATED"/>
    <property type="match status" value="1"/>
</dbReference>
<gene>
    <name evidence="3" type="ORF">METZ01_LOCUS110447</name>
</gene>
<dbReference type="InterPro" id="IPR051549">
    <property type="entry name" value="PEP_Utilizing_Enz"/>
</dbReference>
<dbReference type="SUPFAM" id="SSF52009">
    <property type="entry name" value="Phosphohistidine domain"/>
    <property type="match status" value="1"/>
</dbReference>
<sequence>VTHSVSGHWYPKDTATLLVKIQSNETPLVPEVGGKAASLIRLTQARFRVPTGSVLTTDFFAPWIEQIEKSANWQDVLTALRNIRAPQPNPQERESLRNACDELKQFSTDFAFTKEQRAVLAEIRGDMADQHFAVRSSSPEEDLAGASFAGLYETALNVTADALETAVRHCFRSCLDARVLIYKREMHVEQLSPSIAVVIQQQVESEVSGVAFSLNPVNNDFDELLINASWGMGEALVAGEITPDTLVIDKVSGDLIESRRGDKGGIRSDQDCLSPEKILELAQTVSRIEALYEEPVDVEWSFFEDVLYVLQARPITTYVPLAKELQTEPGAKRMLYFDRSLADGMTMSGAISPLTIDGLEVPLREAIAFIVPGLDPEGVDLAEAGVIISGSRLYMNLSMYMPLMKSEGMANLMATINTTLADMVVGNDLEPYRMDERPNFLRYRSLFRHLPMILWKMRTLITSVVKSMLKPKQFLRTYDEAIDNFDEWLSQPIDFTQPLKEQVMESYLKFWEATEASTYPALIFFMYANETIKRLGRSASIDNGDLVNSICRGYPDDQIVQMGLVMFDLSKALPKQDFEDLEALEKRLETRSLDPIFLSQWDVFIQRFGCRGPLEMEWANPKYGEQPRLALQQIAMIANAGGTFDPHEVQRQLIAERENAYHRLGQLLPKRKRKRLAKAYKTLLLHSRSRELIKHHIMQLFARFRTRVLHHADQLVHERRLDSREQIFDVCMSEIDRALHEPEFDIRNAAIARGTNFHKLKARVKHFPMAIDSRGRILRPTKKAETGGFKGAPISPGTVTGPIKVLNNPFEKDIEPGDILTAVTTDPGWTPLFINAAAVILEIGGELQHGALVAREYGKPCVAGIPDVTNLLHDGQVVEVDGSAGTVRVLTEQID</sequence>
<name>A0A381X038_9ZZZZ</name>
<dbReference type="Gene3D" id="3.30.470.20">
    <property type="entry name" value="ATP-grasp fold, B domain"/>
    <property type="match status" value="1"/>
</dbReference>
<dbReference type="Pfam" id="PF01326">
    <property type="entry name" value="PPDK_N"/>
    <property type="match status" value="1"/>
</dbReference>
<accession>A0A381X038</accession>
<evidence type="ECO:0000259" key="2">
    <source>
        <dbReference type="Pfam" id="PF01326"/>
    </source>
</evidence>
<dbReference type="GO" id="GO:0005524">
    <property type="term" value="F:ATP binding"/>
    <property type="evidence" value="ECO:0007669"/>
    <property type="project" value="InterPro"/>
</dbReference>
<dbReference type="EMBL" id="UINC01013305">
    <property type="protein sequence ID" value="SVA57593.1"/>
    <property type="molecule type" value="Genomic_DNA"/>
</dbReference>
<evidence type="ECO:0008006" key="4">
    <source>
        <dbReference type="Google" id="ProtNLM"/>
    </source>
</evidence>
<dbReference type="InterPro" id="IPR002192">
    <property type="entry name" value="PPDK_AMP/ATP-bd"/>
</dbReference>
<dbReference type="InterPro" id="IPR008279">
    <property type="entry name" value="PEP-util_enz_mobile_dom"/>
</dbReference>
<evidence type="ECO:0000313" key="3">
    <source>
        <dbReference type="EMBL" id="SVA57593.1"/>
    </source>
</evidence>
<reference evidence="3" key="1">
    <citation type="submission" date="2018-05" db="EMBL/GenBank/DDBJ databases">
        <authorList>
            <person name="Lanie J.A."/>
            <person name="Ng W.-L."/>
            <person name="Kazmierczak K.M."/>
            <person name="Andrzejewski T.M."/>
            <person name="Davidsen T.M."/>
            <person name="Wayne K.J."/>
            <person name="Tettelin H."/>
            <person name="Glass J.I."/>
            <person name="Rusch D."/>
            <person name="Podicherti R."/>
            <person name="Tsui H.-C.T."/>
            <person name="Winkler M.E."/>
        </authorList>
    </citation>
    <scope>NUCLEOTIDE SEQUENCE</scope>
</reference>
<feature type="non-terminal residue" evidence="3">
    <location>
        <position position="1"/>
    </location>
</feature>